<name>A0A6J5P2H6_9CAUD</name>
<feature type="transmembrane region" description="Helical" evidence="1">
    <location>
        <begin position="75"/>
        <end position="94"/>
    </location>
</feature>
<feature type="transmembrane region" description="Helical" evidence="1">
    <location>
        <begin position="50"/>
        <end position="68"/>
    </location>
</feature>
<protein>
    <submittedName>
        <fullName evidence="2">Uncharacterized protein</fullName>
    </submittedName>
</protein>
<accession>A0A6J5P2H6</accession>
<evidence type="ECO:0000256" key="1">
    <source>
        <dbReference type="SAM" id="Phobius"/>
    </source>
</evidence>
<keyword evidence="1" id="KW-0812">Transmembrane</keyword>
<dbReference type="EMBL" id="LR797502">
    <property type="protein sequence ID" value="CAB4220504.1"/>
    <property type="molecule type" value="Genomic_DNA"/>
</dbReference>
<feature type="transmembrane region" description="Helical" evidence="1">
    <location>
        <begin position="23"/>
        <end position="44"/>
    </location>
</feature>
<keyword evidence="1" id="KW-0472">Membrane</keyword>
<organism evidence="2">
    <name type="scientific">uncultured Caudovirales phage</name>
    <dbReference type="NCBI Taxonomy" id="2100421"/>
    <lineage>
        <taxon>Viruses</taxon>
        <taxon>Duplodnaviria</taxon>
        <taxon>Heunggongvirae</taxon>
        <taxon>Uroviricota</taxon>
        <taxon>Caudoviricetes</taxon>
        <taxon>Peduoviridae</taxon>
        <taxon>Maltschvirus</taxon>
        <taxon>Maltschvirus maltsch</taxon>
    </lineage>
</organism>
<evidence type="ECO:0000313" key="2">
    <source>
        <dbReference type="EMBL" id="CAB4165563.1"/>
    </source>
</evidence>
<gene>
    <name evidence="3" type="ORF">UFOVP1638_12</name>
    <name evidence="2" type="ORF">UFOVP818_99</name>
</gene>
<keyword evidence="1" id="KW-1133">Transmembrane helix</keyword>
<sequence>MFNALVDIWRWIQCDYASNRMRFVVEVMGWAISVGCSITMAMTVPTPPLVQIYPVWIAGCAMYLWASWTRRSFGMMANYFLLMSIDTIALLRMIF</sequence>
<dbReference type="EMBL" id="LR796776">
    <property type="protein sequence ID" value="CAB4165563.1"/>
    <property type="molecule type" value="Genomic_DNA"/>
</dbReference>
<reference evidence="2" key="1">
    <citation type="submission" date="2020-04" db="EMBL/GenBank/DDBJ databases">
        <authorList>
            <person name="Chiriac C."/>
            <person name="Salcher M."/>
            <person name="Ghai R."/>
            <person name="Kavagutti S V."/>
        </authorList>
    </citation>
    <scope>NUCLEOTIDE SEQUENCE</scope>
</reference>
<evidence type="ECO:0000313" key="3">
    <source>
        <dbReference type="EMBL" id="CAB4220504.1"/>
    </source>
</evidence>
<proteinExistence type="predicted"/>